<comment type="caution">
    <text evidence="1">The sequence shown here is derived from an EMBL/GenBank/DDBJ whole genome shotgun (WGS) entry which is preliminary data.</text>
</comment>
<keyword evidence="3" id="KW-1185">Reference proteome</keyword>
<dbReference type="EMBL" id="CAMXCT030000113">
    <property type="protein sequence ID" value="CAL4761351.1"/>
    <property type="molecule type" value="Genomic_DNA"/>
</dbReference>
<dbReference type="EMBL" id="CAMXCT020000113">
    <property type="protein sequence ID" value="CAL1127414.1"/>
    <property type="molecule type" value="Genomic_DNA"/>
</dbReference>
<accession>A0A9P1BIJ5</accession>
<gene>
    <name evidence="1" type="ORF">C1SCF055_LOCUS2473</name>
</gene>
<proteinExistence type="predicted"/>
<dbReference type="Proteomes" id="UP001152797">
    <property type="component" value="Unassembled WGS sequence"/>
</dbReference>
<evidence type="ECO:0000313" key="1">
    <source>
        <dbReference type="EMBL" id="CAI3974039.1"/>
    </source>
</evidence>
<dbReference type="EMBL" id="CAMXCT010000113">
    <property type="protein sequence ID" value="CAI3974039.1"/>
    <property type="molecule type" value="Genomic_DNA"/>
</dbReference>
<evidence type="ECO:0000313" key="2">
    <source>
        <dbReference type="EMBL" id="CAL1127414.1"/>
    </source>
</evidence>
<name>A0A9P1BIJ5_9DINO</name>
<evidence type="ECO:0000313" key="3">
    <source>
        <dbReference type="Proteomes" id="UP001152797"/>
    </source>
</evidence>
<sequence length="59" mass="6850">MMFTTRTSRWRWSKKRQICPKDLSQALATKLMEIVLTLNTFLQRTTSGCKDVFRGLAAL</sequence>
<reference evidence="1" key="1">
    <citation type="submission" date="2022-10" db="EMBL/GenBank/DDBJ databases">
        <authorList>
            <person name="Chen Y."/>
            <person name="Dougan E. K."/>
            <person name="Chan C."/>
            <person name="Rhodes N."/>
            <person name="Thang M."/>
        </authorList>
    </citation>
    <scope>NUCLEOTIDE SEQUENCE</scope>
</reference>
<organism evidence="1">
    <name type="scientific">Cladocopium goreaui</name>
    <dbReference type="NCBI Taxonomy" id="2562237"/>
    <lineage>
        <taxon>Eukaryota</taxon>
        <taxon>Sar</taxon>
        <taxon>Alveolata</taxon>
        <taxon>Dinophyceae</taxon>
        <taxon>Suessiales</taxon>
        <taxon>Symbiodiniaceae</taxon>
        <taxon>Cladocopium</taxon>
    </lineage>
</organism>
<reference evidence="2" key="2">
    <citation type="submission" date="2024-04" db="EMBL/GenBank/DDBJ databases">
        <authorList>
            <person name="Chen Y."/>
            <person name="Shah S."/>
            <person name="Dougan E. K."/>
            <person name="Thang M."/>
            <person name="Chan C."/>
        </authorList>
    </citation>
    <scope>NUCLEOTIDE SEQUENCE [LARGE SCALE GENOMIC DNA]</scope>
</reference>
<protein>
    <submittedName>
        <fullName evidence="1">Uncharacterized protein</fullName>
    </submittedName>
</protein>
<dbReference type="AlphaFoldDB" id="A0A9P1BIJ5"/>